<accession>A0A9P7UUJ5</accession>
<name>A0A9P7UUJ5_9AGAR</name>
<sequence>MPTLTHLSIDESWHALRPGVKPPPPQNPIVTTTFLEHFIVNPGDKRSRDFLPRLTDLTLTVFPLEPSDQQALERTLASRVTTLRALVLTVLVSNEVECKSDYDSITCFRAAGTRVHCSFQVTSV</sequence>
<dbReference type="GeneID" id="66076148"/>
<proteinExistence type="predicted"/>
<protein>
    <submittedName>
        <fullName evidence="1">Uncharacterized protein</fullName>
    </submittedName>
</protein>
<evidence type="ECO:0000313" key="2">
    <source>
        <dbReference type="Proteomes" id="UP001049176"/>
    </source>
</evidence>
<dbReference type="Proteomes" id="UP001049176">
    <property type="component" value="Chromosome 4"/>
</dbReference>
<dbReference type="KEGG" id="more:E1B28_007072"/>
<reference evidence="1" key="1">
    <citation type="journal article" date="2021" name="Genome Biol. Evol.">
        <title>The assembled and annotated genome of the fairy-ring fungus Marasmius oreades.</title>
        <authorList>
            <person name="Hiltunen M."/>
            <person name="Ament-Velasquez S.L."/>
            <person name="Johannesson H."/>
        </authorList>
    </citation>
    <scope>NUCLEOTIDE SEQUENCE</scope>
    <source>
        <strain evidence="1">03SP1</strain>
    </source>
</reference>
<organism evidence="1 2">
    <name type="scientific">Marasmius oreades</name>
    <name type="common">fairy-ring Marasmius</name>
    <dbReference type="NCBI Taxonomy" id="181124"/>
    <lineage>
        <taxon>Eukaryota</taxon>
        <taxon>Fungi</taxon>
        <taxon>Dikarya</taxon>
        <taxon>Basidiomycota</taxon>
        <taxon>Agaricomycotina</taxon>
        <taxon>Agaricomycetes</taxon>
        <taxon>Agaricomycetidae</taxon>
        <taxon>Agaricales</taxon>
        <taxon>Marasmiineae</taxon>
        <taxon>Marasmiaceae</taxon>
        <taxon>Marasmius</taxon>
    </lineage>
</organism>
<dbReference type="EMBL" id="CM032184">
    <property type="protein sequence ID" value="KAG7093391.1"/>
    <property type="molecule type" value="Genomic_DNA"/>
</dbReference>
<comment type="caution">
    <text evidence="1">The sequence shown here is derived from an EMBL/GenBank/DDBJ whole genome shotgun (WGS) entry which is preliminary data.</text>
</comment>
<dbReference type="AlphaFoldDB" id="A0A9P7UUJ5"/>
<keyword evidence="2" id="KW-1185">Reference proteome</keyword>
<evidence type="ECO:0000313" key="1">
    <source>
        <dbReference type="EMBL" id="KAG7093391.1"/>
    </source>
</evidence>
<gene>
    <name evidence="1" type="ORF">E1B28_007072</name>
</gene>
<dbReference type="RefSeq" id="XP_043009861.1">
    <property type="nucleotide sequence ID" value="XM_043151781.1"/>
</dbReference>